<comment type="caution">
    <text evidence="2">The sequence shown here is derived from an EMBL/GenBank/DDBJ whole genome shotgun (WGS) entry which is preliminary data.</text>
</comment>
<dbReference type="Proteomes" id="UP001589738">
    <property type="component" value="Unassembled WGS sequence"/>
</dbReference>
<accession>A0ABV6KMJ2</accession>
<reference evidence="2 3" key="1">
    <citation type="submission" date="2024-09" db="EMBL/GenBank/DDBJ databases">
        <authorList>
            <person name="Sun Q."/>
            <person name="Mori K."/>
        </authorList>
    </citation>
    <scope>NUCLEOTIDE SEQUENCE [LARGE SCALE GENOMIC DNA]</scope>
    <source>
        <strain evidence="2 3">CGMCC 1.9126</strain>
    </source>
</reference>
<proteinExistence type="predicted"/>
<protein>
    <submittedName>
        <fullName evidence="2">Uncharacterized protein</fullName>
    </submittedName>
</protein>
<evidence type="ECO:0000313" key="2">
    <source>
        <dbReference type="EMBL" id="MFC0474534.1"/>
    </source>
</evidence>
<evidence type="ECO:0000313" key="3">
    <source>
        <dbReference type="Proteomes" id="UP001589738"/>
    </source>
</evidence>
<organism evidence="2 3">
    <name type="scientific">Robertmurraya beringensis</name>
    <dbReference type="NCBI Taxonomy" id="641660"/>
    <lineage>
        <taxon>Bacteria</taxon>
        <taxon>Bacillati</taxon>
        <taxon>Bacillota</taxon>
        <taxon>Bacilli</taxon>
        <taxon>Bacillales</taxon>
        <taxon>Bacillaceae</taxon>
        <taxon>Robertmurraya</taxon>
    </lineage>
</organism>
<evidence type="ECO:0000256" key="1">
    <source>
        <dbReference type="SAM" id="MobiDB-lite"/>
    </source>
</evidence>
<name>A0ABV6KMJ2_9BACI</name>
<gene>
    <name evidence="2" type="ORF">ACFFHF_04380</name>
</gene>
<sequence>MKKYMYILSIIALITLVAYLESPNSPLAHPNEGTNMYSTIPSVEDSDSPGATEANSNVENAEEEAVLTSLELKLEKTELVDGYIIETYREYEIYNNEAGEVIESVATEHYEYLKYLDE</sequence>
<feature type="region of interest" description="Disordered" evidence="1">
    <location>
        <begin position="28"/>
        <end position="62"/>
    </location>
</feature>
<dbReference type="RefSeq" id="WP_340903362.1">
    <property type="nucleotide sequence ID" value="NZ_JBHLUU010000016.1"/>
</dbReference>
<feature type="compositionally biased region" description="Polar residues" evidence="1">
    <location>
        <begin position="32"/>
        <end position="41"/>
    </location>
</feature>
<dbReference type="EMBL" id="JBHLUU010000016">
    <property type="protein sequence ID" value="MFC0474534.1"/>
    <property type="molecule type" value="Genomic_DNA"/>
</dbReference>
<keyword evidence="3" id="KW-1185">Reference proteome</keyword>